<dbReference type="Pfam" id="PF00082">
    <property type="entry name" value="Peptidase_S8"/>
    <property type="match status" value="1"/>
</dbReference>
<dbReference type="PROSITE" id="PS00137">
    <property type="entry name" value="SUBTILASE_HIS"/>
    <property type="match status" value="1"/>
</dbReference>
<dbReference type="GO" id="GO:0006508">
    <property type="term" value="P:proteolysis"/>
    <property type="evidence" value="ECO:0007669"/>
    <property type="project" value="UniProtKB-KW"/>
</dbReference>
<gene>
    <name evidence="10" type="ORF">D3870_17365</name>
</gene>
<evidence type="ECO:0000256" key="3">
    <source>
        <dbReference type="ARBA" id="ARBA00022729"/>
    </source>
</evidence>
<evidence type="ECO:0000256" key="6">
    <source>
        <dbReference type="PROSITE-ProRule" id="PRU01240"/>
    </source>
</evidence>
<dbReference type="Proteomes" id="UP000285190">
    <property type="component" value="Unassembled WGS sequence"/>
</dbReference>
<sequence length="762" mass="78075">MFSPRVLPPSLFALAVTAAAAGTALADDTSPAPGGALHTTQNHFLAIAALDPERSDALPAIGHINADYAYSRALGGSGVTIAVLDSGINAAHAEFAGVGKLVQGYNAFNGSADVADVLGHGTHVAGILGASRGNDGGGGMFGVAYDARLLPIKVLADGGSGTTAALDKGLRYAIGKAAIANISLGANSRYDPGALQEAVRGGLLMVIAAGNEGAAHPGWPARFAREAWANNQIIAVGAVDADNRIASFSNRAGDAAAWFLVAPGVNIYSSAADGRYAIMSGTSMATPVVSGAAALVKQLWPALRADQVADILFLTATDLGAPGIDAVYGRGLLNVEKALQPIGDVVTTSFNGRSIRLLATAVQPSAATSRLWQLAASGNLRAIGLDDFRRDYSVDLATTVSKPAALTLEQAFGSMDSRIEVANHVLADGSTVTVAWDRGASAWQRNADQEQRTRLAAFSFVSGNAAGRETAFGIGGMAANYFGAGGMQLREAAAFHMVPALANPYFSLVPDAAYAAIAQQAGGLRVKFGVLSSGVNQALASQPGPIPFAWMPAASFQPLPKAASALIEVSQSFGDAALAVSFARTNESNAYLGAQSSGALALGPGAATSSLQLTGALLLAPGLALAGQASYGVTPGSVNGSSLIAEVTAARTNAFTLALVASDRIAAGDRLSLSLSQPLRTYAGQLVLDVLSGVDADGAQTRERARFSMVPVVRELRTELNYQMPLAQDASLRFTLLVRRNPNNLEGVAAERLLAMRYAKSF</sequence>
<keyword evidence="11" id="KW-1185">Reference proteome</keyword>
<feature type="chain" id="PRO_5019536236" description="Peptidase S8/S53 domain-containing protein" evidence="8">
    <location>
        <begin position="27"/>
        <end position="762"/>
    </location>
</feature>
<feature type="domain" description="Peptidase S8/S53" evidence="9">
    <location>
        <begin position="76"/>
        <end position="331"/>
    </location>
</feature>
<name>A0A418X4W5_9BURK</name>
<accession>A0A418X4W5</accession>
<evidence type="ECO:0000313" key="10">
    <source>
        <dbReference type="EMBL" id="RJG07528.1"/>
    </source>
</evidence>
<keyword evidence="3 8" id="KW-0732">Signal</keyword>
<evidence type="ECO:0000313" key="11">
    <source>
        <dbReference type="Proteomes" id="UP000285190"/>
    </source>
</evidence>
<evidence type="ECO:0000256" key="2">
    <source>
        <dbReference type="ARBA" id="ARBA00022670"/>
    </source>
</evidence>
<feature type="active site" description="Charge relay system" evidence="6">
    <location>
        <position position="283"/>
    </location>
</feature>
<keyword evidence="4 6" id="KW-0378">Hydrolase</keyword>
<evidence type="ECO:0000256" key="5">
    <source>
        <dbReference type="ARBA" id="ARBA00022825"/>
    </source>
</evidence>
<reference evidence="10 11" key="1">
    <citation type="submission" date="2018-09" db="EMBL/GenBank/DDBJ databases">
        <authorList>
            <person name="Zhu H."/>
        </authorList>
    </citation>
    <scope>NUCLEOTIDE SEQUENCE [LARGE SCALE GENOMIC DNA]</scope>
    <source>
        <strain evidence="10 11">K2R10-39</strain>
    </source>
</reference>
<dbReference type="PANTHER" id="PTHR43806:SF11">
    <property type="entry name" value="CEREVISIN-RELATED"/>
    <property type="match status" value="1"/>
</dbReference>
<dbReference type="PANTHER" id="PTHR43806">
    <property type="entry name" value="PEPTIDASE S8"/>
    <property type="match status" value="1"/>
</dbReference>
<dbReference type="SUPFAM" id="SSF52743">
    <property type="entry name" value="Subtilisin-like"/>
    <property type="match status" value="1"/>
</dbReference>
<keyword evidence="5 6" id="KW-0720">Serine protease</keyword>
<dbReference type="PROSITE" id="PS00136">
    <property type="entry name" value="SUBTILASE_ASP"/>
    <property type="match status" value="1"/>
</dbReference>
<dbReference type="InterPro" id="IPR015500">
    <property type="entry name" value="Peptidase_S8_subtilisin-rel"/>
</dbReference>
<dbReference type="InterPro" id="IPR022398">
    <property type="entry name" value="Peptidase_S8_His-AS"/>
</dbReference>
<dbReference type="EMBL" id="QYUN01000002">
    <property type="protein sequence ID" value="RJG07528.1"/>
    <property type="molecule type" value="Genomic_DNA"/>
</dbReference>
<feature type="active site" description="Charge relay system" evidence="6">
    <location>
        <position position="85"/>
    </location>
</feature>
<comment type="caution">
    <text evidence="10">The sequence shown here is derived from an EMBL/GenBank/DDBJ whole genome shotgun (WGS) entry which is preliminary data.</text>
</comment>
<dbReference type="InterPro" id="IPR036852">
    <property type="entry name" value="Peptidase_S8/S53_dom_sf"/>
</dbReference>
<dbReference type="Gene3D" id="3.40.50.200">
    <property type="entry name" value="Peptidase S8/S53 domain"/>
    <property type="match status" value="1"/>
</dbReference>
<evidence type="ECO:0000259" key="9">
    <source>
        <dbReference type="Pfam" id="PF00082"/>
    </source>
</evidence>
<dbReference type="GO" id="GO:0004252">
    <property type="term" value="F:serine-type endopeptidase activity"/>
    <property type="evidence" value="ECO:0007669"/>
    <property type="project" value="UniProtKB-UniRule"/>
</dbReference>
<dbReference type="InterPro" id="IPR050131">
    <property type="entry name" value="Peptidase_S8_subtilisin-like"/>
</dbReference>
<proteinExistence type="inferred from homology"/>
<dbReference type="CDD" id="cd04848">
    <property type="entry name" value="Peptidases_S8_Autotransporter_serine_protease_like"/>
    <property type="match status" value="1"/>
</dbReference>
<dbReference type="InterPro" id="IPR023827">
    <property type="entry name" value="Peptidase_S8_Asp-AS"/>
</dbReference>
<dbReference type="InterPro" id="IPR000209">
    <property type="entry name" value="Peptidase_S8/S53_dom"/>
</dbReference>
<evidence type="ECO:0000256" key="8">
    <source>
        <dbReference type="SAM" id="SignalP"/>
    </source>
</evidence>
<protein>
    <recommendedName>
        <fullName evidence="9">Peptidase S8/S53 domain-containing protein</fullName>
    </recommendedName>
</protein>
<dbReference type="PROSITE" id="PS00138">
    <property type="entry name" value="SUBTILASE_SER"/>
    <property type="match status" value="1"/>
</dbReference>
<evidence type="ECO:0000256" key="4">
    <source>
        <dbReference type="ARBA" id="ARBA00022801"/>
    </source>
</evidence>
<dbReference type="InterPro" id="IPR023828">
    <property type="entry name" value="Peptidase_S8_Ser-AS"/>
</dbReference>
<dbReference type="PROSITE" id="PS51892">
    <property type="entry name" value="SUBTILASE"/>
    <property type="match status" value="1"/>
</dbReference>
<comment type="similarity">
    <text evidence="1 6 7">Belongs to the peptidase S8 family.</text>
</comment>
<dbReference type="InterPro" id="IPR034061">
    <property type="entry name" value="Peptidases_S8_Autotransporter"/>
</dbReference>
<dbReference type="AlphaFoldDB" id="A0A418X4W5"/>
<evidence type="ECO:0000256" key="7">
    <source>
        <dbReference type="RuleBase" id="RU003355"/>
    </source>
</evidence>
<evidence type="ECO:0000256" key="1">
    <source>
        <dbReference type="ARBA" id="ARBA00011073"/>
    </source>
</evidence>
<organism evidence="10 11">
    <name type="scientific">Noviherbaspirillum cavernae</name>
    <dbReference type="NCBI Taxonomy" id="2320862"/>
    <lineage>
        <taxon>Bacteria</taxon>
        <taxon>Pseudomonadati</taxon>
        <taxon>Pseudomonadota</taxon>
        <taxon>Betaproteobacteria</taxon>
        <taxon>Burkholderiales</taxon>
        <taxon>Oxalobacteraceae</taxon>
        <taxon>Noviherbaspirillum</taxon>
    </lineage>
</organism>
<feature type="active site" description="Charge relay system" evidence="6">
    <location>
        <position position="120"/>
    </location>
</feature>
<dbReference type="PRINTS" id="PR00723">
    <property type="entry name" value="SUBTILISIN"/>
</dbReference>
<feature type="signal peptide" evidence="8">
    <location>
        <begin position="1"/>
        <end position="26"/>
    </location>
</feature>
<dbReference type="OrthoDB" id="5760545at2"/>
<keyword evidence="2 6" id="KW-0645">Protease</keyword>
<dbReference type="RefSeq" id="WP_119741058.1">
    <property type="nucleotide sequence ID" value="NZ_QYUN01000002.1"/>
</dbReference>